<organism evidence="3 4">
    <name type="scientific">Candidatus Falkowbacteria bacterium CG10_big_fil_rev_8_21_14_0_10_37_14</name>
    <dbReference type="NCBI Taxonomy" id="1974561"/>
    <lineage>
        <taxon>Bacteria</taxon>
        <taxon>Candidatus Falkowiibacteriota</taxon>
    </lineage>
</organism>
<feature type="transmembrane region" description="Helical" evidence="1">
    <location>
        <begin position="229"/>
        <end position="256"/>
    </location>
</feature>
<proteinExistence type="predicted"/>
<evidence type="ECO:0000313" key="4">
    <source>
        <dbReference type="Proteomes" id="UP000228533"/>
    </source>
</evidence>
<gene>
    <name evidence="3" type="ORF">COT94_02160</name>
</gene>
<dbReference type="Proteomes" id="UP000228533">
    <property type="component" value="Unassembled WGS sequence"/>
</dbReference>
<comment type="caution">
    <text evidence="3">The sequence shown here is derived from an EMBL/GenBank/DDBJ whole genome shotgun (WGS) entry which is preliminary data.</text>
</comment>
<evidence type="ECO:0000256" key="1">
    <source>
        <dbReference type="SAM" id="Phobius"/>
    </source>
</evidence>
<dbReference type="Pfam" id="PF00892">
    <property type="entry name" value="EamA"/>
    <property type="match status" value="1"/>
</dbReference>
<dbReference type="Gene3D" id="1.10.3730.20">
    <property type="match status" value="1"/>
</dbReference>
<protein>
    <recommendedName>
        <fullName evidence="2">EamA domain-containing protein</fullName>
    </recommendedName>
</protein>
<dbReference type="GO" id="GO:0016020">
    <property type="term" value="C:membrane"/>
    <property type="evidence" value="ECO:0007669"/>
    <property type="project" value="InterPro"/>
</dbReference>
<accession>A0A2M6WTD9</accession>
<evidence type="ECO:0000313" key="3">
    <source>
        <dbReference type="EMBL" id="PIT96045.1"/>
    </source>
</evidence>
<dbReference type="EMBL" id="PFAM01000013">
    <property type="protein sequence ID" value="PIT96045.1"/>
    <property type="molecule type" value="Genomic_DNA"/>
</dbReference>
<feature type="transmembrane region" description="Helical" evidence="1">
    <location>
        <begin position="190"/>
        <end position="208"/>
    </location>
</feature>
<keyword evidence="1" id="KW-0812">Transmembrane</keyword>
<keyword evidence="1" id="KW-0472">Membrane</keyword>
<keyword evidence="1" id="KW-1133">Transmembrane helix</keyword>
<dbReference type="PANTHER" id="PTHR22911:SF137">
    <property type="entry name" value="SOLUTE CARRIER FAMILY 35 MEMBER G2-RELATED"/>
    <property type="match status" value="1"/>
</dbReference>
<feature type="transmembrane region" description="Helical" evidence="1">
    <location>
        <begin position="61"/>
        <end position="79"/>
    </location>
</feature>
<feature type="transmembrane region" description="Helical" evidence="1">
    <location>
        <begin position="37"/>
        <end position="55"/>
    </location>
</feature>
<dbReference type="SUPFAM" id="SSF103481">
    <property type="entry name" value="Multidrug resistance efflux transporter EmrE"/>
    <property type="match status" value="1"/>
</dbReference>
<feature type="transmembrane region" description="Helical" evidence="1">
    <location>
        <begin position="291"/>
        <end position="310"/>
    </location>
</feature>
<evidence type="ECO:0000259" key="2">
    <source>
        <dbReference type="Pfam" id="PF00892"/>
    </source>
</evidence>
<feature type="domain" description="EamA" evidence="2">
    <location>
        <begin position="2"/>
        <end position="134"/>
    </location>
</feature>
<feature type="transmembrane region" description="Helical" evidence="1">
    <location>
        <begin position="158"/>
        <end position="178"/>
    </location>
</feature>
<feature type="transmembrane region" description="Helical" evidence="1">
    <location>
        <begin position="91"/>
        <end position="111"/>
    </location>
</feature>
<name>A0A2M6WTD9_9BACT</name>
<feature type="transmembrane region" description="Helical" evidence="1">
    <location>
        <begin position="6"/>
        <end position="25"/>
    </location>
</feature>
<dbReference type="InterPro" id="IPR037185">
    <property type="entry name" value="EmrE-like"/>
</dbReference>
<dbReference type="PANTHER" id="PTHR22911">
    <property type="entry name" value="ACYL-MALONYL CONDENSING ENZYME-RELATED"/>
    <property type="match status" value="1"/>
</dbReference>
<dbReference type="AlphaFoldDB" id="A0A2M6WTD9"/>
<feature type="transmembrane region" description="Helical" evidence="1">
    <location>
        <begin position="262"/>
        <end position="279"/>
    </location>
</feature>
<dbReference type="InterPro" id="IPR000620">
    <property type="entry name" value="EamA_dom"/>
</dbReference>
<feature type="transmembrane region" description="Helical" evidence="1">
    <location>
        <begin position="117"/>
        <end position="137"/>
    </location>
</feature>
<sequence>MSWILIAVGAYFILSLTNLLDKFLLDKALPDARAYTFLVNIMGGAVILAAPWLMYWPGWELAFLNLLVGAIFPFALLLLYKALKVGEPSKVLVLIGACVPVFTLLLSMVFLKEVFTFVQWLALIGLILGAILIAWLPPKVTWLTRLHDFLGFNRGDQTFGIIEAVGSALLFAVVMTASKSLYTVQNFASTFIWLRLGSAVAVLLLLLSKTFRQAVFKNIKKLRGVNASLFGGNQLLAATGFTLQNYALSLGSVAIVNALQSVQYAFLLVFGAILSIWLPKNKLGENISFEIILQKLVAICLIGLSLFLLIG</sequence>
<reference evidence="4" key="1">
    <citation type="submission" date="2017-09" db="EMBL/GenBank/DDBJ databases">
        <title>Depth-based differentiation of microbial function through sediment-hosted aquifers and enrichment of novel symbionts in the deep terrestrial subsurface.</title>
        <authorList>
            <person name="Probst A.J."/>
            <person name="Ladd B."/>
            <person name="Jarett J.K."/>
            <person name="Geller-Mcgrath D.E."/>
            <person name="Sieber C.M.K."/>
            <person name="Emerson J.B."/>
            <person name="Anantharaman K."/>
            <person name="Thomas B.C."/>
            <person name="Malmstrom R."/>
            <person name="Stieglmeier M."/>
            <person name="Klingl A."/>
            <person name="Woyke T."/>
            <person name="Ryan C.M."/>
            <person name="Banfield J.F."/>
        </authorList>
    </citation>
    <scope>NUCLEOTIDE SEQUENCE [LARGE SCALE GENOMIC DNA]</scope>
</reference>